<evidence type="ECO:0000313" key="3">
    <source>
        <dbReference type="Proteomes" id="UP001530400"/>
    </source>
</evidence>
<reference evidence="2 3" key="1">
    <citation type="submission" date="2024-10" db="EMBL/GenBank/DDBJ databases">
        <title>Updated reference genomes for cyclostephanoid diatoms.</title>
        <authorList>
            <person name="Roberts W.R."/>
            <person name="Alverson A.J."/>
        </authorList>
    </citation>
    <scope>NUCLEOTIDE SEQUENCE [LARGE SCALE GENOMIC DNA]</scope>
    <source>
        <strain evidence="2 3">AJA010-31</strain>
    </source>
</reference>
<keyword evidence="1" id="KW-0812">Transmembrane</keyword>
<protein>
    <submittedName>
        <fullName evidence="2">Uncharacterized protein</fullName>
    </submittedName>
</protein>
<sequence>MCCNGKAPHISQHFSSPPILVAIVEGGCHTTGNPLFYDLSFFDLFRWMLIIISTILAIFALVSRFVNSQKDVSQDTILQEKDTAFETIGELGWLDHRSVFAFFVKAAEKDFSDDKSLLLNLEWTKLHLTLYFLDDKECNFLADQTWQGWLTFCILMITHLGKDLMKERGWFCGGLLLILLTWTAIYASTVYNFAIARSNAELVANAVIVLYLVDVDEQVRSTPVY</sequence>
<accession>A0ABD3NV19</accession>
<evidence type="ECO:0000256" key="1">
    <source>
        <dbReference type="SAM" id="Phobius"/>
    </source>
</evidence>
<evidence type="ECO:0000313" key="2">
    <source>
        <dbReference type="EMBL" id="KAL3779800.1"/>
    </source>
</evidence>
<keyword evidence="1" id="KW-1133">Transmembrane helix</keyword>
<feature type="transmembrane region" description="Helical" evidence="1">
    <location>
        <begin position="169"/>
        <end position="188"/>
    </location>
</feature>
<keyword evidence="1" id="KW-0472">Membrane</keyword>
<dbReference type="EMBL" id="JALLPJ020000918">
    <property type="protein sequence ID" value="KAL3779800.1"/>
    <property type="molecule type" value="Genomic_DNA"/>
</dbReference>
<proteinExistence type="predicted"/>
<dbReference type="AlphaFoldDB" id="A0ABD3NV19"/>
<dbReference type="Proteomes" id="UP001530400">
    <property type="component" value="Unassembled WGS sequence"/>
</dbReference>
<name>A0ABD3NV19_9STRA</name>
<comment type="caution">
    <text evidence="2">The sequence shown here is derived from an EMBL/GenBank/DDBJ whole genome shotgun (WGS) entry which is preliminary data.</text>
</comment>
<gene>
    <name evidence="2" type="ORF">ACHAWO_010028</name>
</gene>
<keyword evidence="3" id="KW-1185">Reference proteome</keyword>
<feature type="transmembrane region" description="Helical" evidence="1">
    <location>
        <begin position="44"/>
        <end position="62"/>
    </location>
</feature>
<organism evidence="2 3">
    <name type="scientific">Cyclotella atomus</name>
    <dbReference type="NCBI Taxonomy" id="382360"/>
    <lineage>
        <taxon>Eukaryota</taxon>
        <taxon>Sar</taxon>
        <taxon>Stramenopiles</taxon>
        <taxon>Ochrophyta</taxon>
        <taxon>Bacillariophyta</taxon>
        <taxon>Coscinodiscophyceae</taxon>
        <taxon>Thalassiosirophycidae</taxon>
        <taxon>Stephanodiscales</taxon>
        <taxon>Stephanodiscaceae</taxon>
        <taxon>Cyclotella</taxon>
    </lineage>
</organism>